<comment type="caution">
    <text evidence="1">The sequence shown here is derived from an EMBL/GenBank/DDBJ whole genome shotgun (WGS) entry which is preliminary data.</text>
</comment>
<organism evidence="1 2">
    <name type="scientific">Candidatus Curtissbacteria bacterium RIFCSPLOWO2_01_FULL_42_26</name>
    <dbReference type="NCBI Taxonomy" id="1797729"/>
    <lineage>
        <taxon>Bacteria</taxon>
        <taxon>Candidatus Curtissiibacteriota</taxon>
    </lineage>
</organism>
<evidence type="ECO:0000313" key="2">
    <source>
        <dbReference type="Proteomes" id="UP000179227"/>
    </source>
</evidence>
<dbReference type="STRING" id="1797729.A3A60_04950"/>
<dbReference type="AlphaFoldDB" id="A0A1F5I0K1"/>
<accession>A0A1F5I0K1</accession>
<sequence>MRLLRYSTKCTCGHRITVVAQDREDAIVKIKQIRSVGAIAAHMLDKHKGDPVPSKEQSDANIEKMIYQEGRSAAV</sequence>
<evidence type="ECO:0008006" key="3">
    <source>
        <dbReference type="Google" id="ProtNLM"/>
    </source>
</evidence>
<dbReference type="EMBL" id="MFBS01000016">
    <property type="protein sequence ID" value="OGE09906.1"/>
    <property type="molecule type" value="Genomic_DNA"/>
</dbReference>
<proteinExistence type="predicted"/>
<protein>
    <recommendedName>
        <fullName evidence="3">DUF1059 domain-containing protein</fullName>
    </recommendedName>
</protein>
<name>A0A1F5I0K1_9BACT</name>
<dbReference type="Proteomes" id="UP000179227">
    <property type="component" value="Unassembled WGS sequence"/>
</dbReference>
<reference evidence="1 2" key="1">
    <citation type="journal article" date="2016" name="Nat. Commun.">
        <title>Thousands of microbial genomes shed light on interconnected biogeochemical processes in an aquifer system.</title>
        <authorList>
            <person name="Anantharaman K."/>
            <person name="Brown C.T."/>
            <person name="Hug L.A."/>
            <person name="Sharon I."/>
            <person name="Castelle C.J."/>
            <person name="Probst A.J."/>
            <person name="Thomas B.C."/>
            <person name="Singh A."/>
            <person name="Wilkins M.J."/>
            <person name="Karaoz U."/>
            <person name="Brodie E.L."/>
            <person name="Williams K.H."/>
            <person name="Hubbard S.S."/>
            <person name="Banfield J.F."/>
        </authorList>
    </citation>
    <scope>NUCLEOTIDE SEQUENCE [LARGE SCALE GENOMIC DNA]</scope>
</reference>
<evidence type="ECO:0000313" key="1">
    <source>
        <dbReference type="EMBL" id="OGE09906.1"/>
    </source>
</evidence>
<gene>
    <name evidence="1" type="ORF">A3A60_04950</name>
</gene>